<dbReference type="EMBL" id="OW152820">
    <property type="protein sequence ID" value="CAH2075279.1"/>
    <property type="molecule type" value="Genomic_DNA"/>
</dbReference>
<feature type="non-terminal residue" evidence="6">
    <location>
        <position position="1"/>
    </location>
</feature>
<dbReference type="InterPro" id="IPR000618">
    <property type="entry name" value="Insect_cuticle"/>
</dbReference>
<dbReference type="Pfam" id="PF00379">
    <property type="entry name" value="Chitin_bind_4"/>
    <property type="match status" value="1"/>
</dbReference>
<name>A0ABN8J5C3_9NEOP</name>
<evidence type="ECO:0000256" key="3">
    <source>
        <dbReference type="PROSITE-ProRule" id="PRU00497"/>
    </source>
</evidence>
<keyword evidence="1 3" id="KW-0193">Cuticle</keyword>
<feature type="compositionally biased region" description="Pro residues" evidence="4">
    <location>
        <begin position="199"/>
        <end position="209"/>
    </location>
</feature>
<protein>
    <recommendedName>
        <fullName evidence="8">Larval cuticle protein LCP-30</fullName>
    </recommendedName>
</protein>
<proteinExistence type="predicted"/>
<organism evidence="6 7">
    <name type="scientific">Iphiclides podalirius</name>
    <name type="common">scarce swallowtail</name>
    <dbReference type="NCBI Taxonomy" id="110791"/>
    <lineage>
        <taxon>Eukaryota</taxon>
        <taxon>Metazoa</taxon>
        <taxon>Ecdysozoa</taxon>
        <taxon>Arthropoda</taxon>
        <taxon>Hexapoda</taxon>
        <taxon>Insecta</taxon>
        <taxon>Pterygota</taxon>
        <taxon>Neoptera</taxon>
        <taxon>Endopterygota</taxon>
        <taxon>Lepidoptera</taxon>
        <taxon>Glossata</taxon>
        <taxon>Ditrysia</taxon>
        <taxon>Papilionoidea</taxon>
        <taxon>Papilionidae</taxon>
        <taxon>Papilioninae</taxon>
        <taxon>Iphiclides</taxon>
    </lineage>
</organism>
<evidence type="ECO:0008006" key="8">
    <source>
        <dbReference type="Google" id="ProtNLM"/>
    </source>
</evidence>
<dbReference type="PROSITE" id="PS00233">
    <property type="entry name" value="CHIT_BIND_RR_1"/>
    <property type="match status" value="1"/>
</dbReference>
<dbReference type="Proteomes" id="UP000837857">
    <property type="component" value="Chromosome 8"/>
</dbReference>
<accession>A0ABN8J5C3</accession>
<evidence type="ECO:0000313" key="6">
    <source>
        <dbReference type="EMBL" id="CAH2075279.1"/>
    </source>
</evidence>
<feature type="signal peptide" evidence="5">
    <location>
        <begin position="1"/>
        <end position="16"/>
    </location>
</feature>
<dbReference type="PRINTS" id="PR00947">
    <property type="entry name" value="CUTICLE"/>
</dbReference>
<reference evidence="6" key="1">
    <citation type="submission" date="2022-03" db="EMBL/GenBank/DDBJ databases">
        <authorList>
            <person name="Martin H S."/>
        </authorList>
    </citation>
    <scope>NUCLEOTIDE SEQUENCE</scope>
</reference>
<dbReference type="InterPro" id="IPR031311">
    <property type="entry name" value="CHIT_BIND_RR_consensus"/>
</dbReference>
<evidence type="ECO:0000256" key="2">
    <source>
        <dbReference type="ARBA" id="ARBA00022729"/>
    </source>
</evidence>
<feature type="chain" id="PRO_5046374349" description="Larval cuticle protein LCP-30" evidence="5">
    <location>
        <begin position="17"/>
        <end position="324"/>
    </location>
</feature>
<feature type="region of interest" description="Disordered" evidence="4">
    <location>
        <begin position="42"/>
        <end position="221"/>
    </location>
</feature>
<evidence type="ECO:0000256" key="1">
    <source>
        <dbReference type="ARBA" id="ARBA00022460"/>
    </source>
</evidence>
<keyword evidence="7" id="KW-1185">Reference proteome</keyword>
<feature type="compositionally biased region" description="Low complexity" evidence="4">
    <location>
        <begin position="152"/>
        <end position="185"/>
    </location>
</feature>
<feature type="compositionally biased region" description="Gly residues" evidence="4">
    <location>
        <begin position="126"/>
        <end position="135"/>
    </location>
</feature>
<feature type="compositionally biased region" description="Gly residues" evidence="4">
    <location>
        <begin position="97"/>
        <end position="119"/>
    </location>
</feature>
<keyword evidence="2 5" id="KW-0732">Signal</keyword>
<evidence type="ECO:0000256" key="4">
    <source>
        <dbReference type="SAM" id="MobiDB-lite"/>
    </source>
</evidence>
<dbReference type="PROSITE" id="PS51155">
    <property type="entry name" value="CHIT_BIND_RR_2"/>
    <property type="match status" value="1"/>
</dbReference>
<sequence>MRGILALCLTVTAVSAAEIGRFNPFQFTTTTPRYLATRYDTAGRYNPGRYDPGKYDPGKYDPGKYQAGRYSSGRYDSTGRYIPDNSGAYNGDRGDRGGAGGFYSGSGSAGGPGGPGGPGSSYSGSGTVGGPGGLYTGDSNKYTGSPSGGSSLGESTSSSATTLGLSEASASAGYQESSSTPSDVPSPTPIEAISTPSPTNAPSPSPLPSVSPTSFTYKPTQKPATTQLPLVAVIGKYDGGNYEYKYGIIRLENDYLPPDGYHYLYETENKILAEEAGKVELIDNENYGTRAKGFYEFVAPDGVTYRVDYTADERGFLPTGSHLP</sequence>
<feature type="compositionally biased region" description="Basic and acidic residues" evidence="4">
    <location>
        <begin position="51"/>
        <end position="62"/>
    </location>
</feature>
<gene>
    <name evidence="6" type="ORF">IPOD504_LOCUS16655</name>
</gene>
<evidence type="ECO:0000313" key="7">
    <source>
        <dbReference type="Proteomes" id="UP000837857"/>
    </source>
</evidence>
<evidence type="ECO:0000256" key="5">
    <source>
        <dbReference type="SAM" id="SignalP"/>
    </source>
</evidence>